<sequence length="273" mass="30434">LAEYIHGKGLLFGIYSDAGNETCGGLPGSLDHEEIDAKTFVEWGVDYLKYDNCFSQGRPEQERYQALKNATKGTNKTIFYSICEWGQSDPWLWGPDVGNSWRTSVDINGLWTSILSIIDSQVRITQYGGPGGWNDPDMLAAPLILGCDLNDINDASKALILNKDIISVNQDPLGQSICQVYYKTHKKTSFDIWTGPLIDGYVAILFNRGIDPINITLNFHKHCYLTGEIKVRDLVNQQSKGNFTNTYTAVNIPENGVEFIKLTGRTKTNSARP</sequence>
<evidence type="ECO:0000259" key="8">
    <source>
        <dbReference type="Pfam" id="PF17801"/>
    </source>
</evidence>
<gene>
    <name evidence="9" type="ORF">DERYTH_LOCUS22723</name>
</gene>
<dbReference type="SUPFAM" id="SSF51011">
    <property type="entry name" value="Glycosyl hydrolase domain"/>
    <property type="match status" value="1"/>
</dbReference>
<comment type="caution">
    <text evidence="9">The sequence shown here is derived from an EMBL/GenBank/DDBJ whole genome shotgun (WGS) entry which is preliminary data.</text>
</comment>
<dbReference type="InterPro" id="IPR041233">
    <property type="entry name" value="Melibiase_C"/>
</dbReference>
<evidence type="ECO:0000256" key="7">
    <source>
        <dbReference type="RuleBase" id="RU361168"/>
    </source>
</evidence>
<dbReference type="PANTHER" id="PTHR11452:SF75">
    <property type="entry name" value="ALPHA-GALACTOSIDASE MEL1"/>
    <property type="match status" value="1"/>
</dbReference>
<keyword evidence="6 7" id="KW-0326">Glycosidase</keyword>
<feature type="non-terminal residue" evidence="9">
    <location>
        <position position="1"/>
    </location>
</feature>
<dbReference type="Gene3D" id="2.60.40.1180">
    <property type="entry name" value="Golgi alpha-mannosidase II"/>
    <property type="match status" value="1"/>
</dbReference>
<evidence type="ECO:0000256" key="4">
    <source>
        <dbReference type="ARBA" id="ARBA00022729"/>
    </source>
</evidence>
<dbReference type="AlphaFoldDB" id="A0A9N9JWN1"/>
<keyword evidence="4" id="KW-0732">Signal</keyword>
<dbReference type="InterPro" id="IPR013785">
    <property type="entry name" value="Aldolase_TIM"/>
</dbReference>
<dbReference type="PANTHER" id="PTHR11452">
    <property type="entry name" value="ALPHA-GALACTOSIDASE/ALPHA-N-ACETYLGALACTOSAMINIDASE"/>
    <property type="match status" value="1"/>
</dbReference>
<accession>A0A9N9JWN1</accession>
<keyword evidence="5 7" id="KW-0378">Hydrolase</keyword>
<reference evidence="9" key="1">
    <citation type="submission" date="2021-06" db="EMBL/GenBank/DDBJ databases">
        <authorList>
            <person name="Kallberg Y."/>
            <person name="Tangrot J."/>
            <person name="Rosling A."/>
        </authorList>
    </citation>
    <scope>NUCLEOTIDE SEQUENCE</scope>
    <source>
        <strain evidence="9">MA453B</strain>
    </source>
</reference>
<dbReference type="InterPro" id="IPR017853">
    <property type="entry name" value="GH"/>
</dbReference>
<evidence type="ECO:0000256" key="2">
    <source>
        <dbReference type="ARBA" id="ARBA00009743"/>
    </source>
</evidence>
<dbReference type="EMBL" id="CAJVPY010032356">
    <property type="protein sequence ID" value="CAG8797673.1"/>
    <property type="molecule type" value="Genomic_DNA"/>
</dbReference>
<comment type="similarity">
    <text evidence="2 7">Belongs to the glycosyl hydrolase 27 family.</text>
</comment>
<evidence type="ECO:0000313" key="10">
    <source>
        <dbReference type="Proteomes" id="UP000789405"/>
    </source>
</evidence>
<keyword evidence="10" id="KW-1185">Reference proteome</keyword>
<feature type="non-terminal residue" evidence="9">
    <location>
        <position position="273"/>
    </location>
</feature>
<dbReference type="SUPFAM" id="SSF51445">
    <property type="entry name" value="(Trans)glycosidases"/>
    <property type="match status" value="1"/>
</dbReference>
<dbReference type="Proteomes" id="UP000789405">
    <property type="component" value="Unassembled WGS sequence"/>
</dbReference>
<evidence type="ECO:0000256" key="5">
    <source>
        <dbReference type="ARBA" id="ARBA00022801"/>
    </source>
</evidence>
<evidence type="ECO:0000256" key="6">
    <source>
        <dbReference type="ARBA" id="ARBA00023295"/>
    </source>
</evidence>
<dbReference type="CDD" id="cd14792">
    <property type="entry name" value="GH27"/>
    <property type="match status" value="1"/>
</dbReference>
<proteinExistence type="inferred from homology"/>
<dbReference type="Pfam" id="PF16499">
    <property type="entry name" value="Melibiase_2"/>
    <property type="match status" value="1"/>
</dbReference>
<dbReference type="OrthoDB" id="5795902at2759"/>
<dbReference type="Pfam" id="PF17801">
    <property type="entry name" value="Melibiase_C"/>
    <property type="match status" value="1"/>
</dbReference>
<comment type="catalytic activity">
    <reaction evidence="1 7">
        <text>Hydrolysis of terminal, non-reducing alpha-D-galactose residues in alpha-D-galactosides, including galactose oligosaccharides, galactomannans and galactolipids.</text>
        <dbReference type="EC" id="3.2.1.22"/>
    </reaction>
</comment>
<organism evidence="9 10">
    <name type="scientific">Dentiscutata erythropus</name>
    <dbReference type="NCBI Taxonomy" id="1348616"/>
    <lineage>
        <taxon>Eukaryota</taxon>
        <taxon>Fungi</taxon>
        <taxon>Fungi incertae sedis</taxon>
        <taxon>Mucoromycota</taxon>
        <taxon>Glomeromycotina</taxon>
        <taxon>Glomeromycetes</taxon>
        <taxon>Diversisporales</taxon>
        <taxon>Gigasporaceae</taxon>
        <taxon>Dentiscutata</taxon>
    </lineage>
</organism>
<dbReference type="InterPro" id="IPR002241">
    <property type="entry name" value="Glyco_hydro_27"/>
</dbReference>
<name>A0A9N9JWN1_9GLOM</name>
<protein>
    <recommendedName>
        <fullName evidence="3 7">Alpha-galactosidase</fullName>
        <ecNumber evidence="3 7">3.2.1.22</ecNumber>
    </recommendedName>
    <alternativeName>
        <fullName evidence="7">Melibiase</fullName>
    </alternativeName>
</protein>
<evidence type="ECO:0000256" key="3">
    <source>
        <dbReference type="ARBA" id="ARBA00012755"/>
    </source>
</evidence>
<evidence type="ECO:0000313" key="9">
    <source>
        <dbReference type="EMBL" id="CAG8797673.1"/>
    </source>
</evidence>
<dbReference type="GO" id="GO:0004557">
    <property type="term" value="F:alpha-galactosidase activity"/>
    <property type="evidence" value="ECO:0007669"/>
    <property type="project" value="UniProtKB-EC"/>
</dbReference>
<dbReference type="Gene3D" id="3.20.20.70">
    <property type="entry name" value="Aldolase class I"/>
    <property type="match status" value="2"/>
</dbReference>
<feature type="domain" description="Alpha galactosidase C-terminal" evidence="8">
    <location>
        <begin position="189"/>
        <end position="262"/>
    </location>
</feature>
<dbReference type="GO" id="GO:0005975">
    <property type="term" value="P:carbohydrate metabolic process"/>
    <property type="evidence" value="ECO:0007669"/>
    <property type="project" value="InterPro"/>
</dbReference>
<evidence type="ECO:0000256" key="1">
    <source>
        <dbReference type="ARBA" id="ARBA00001255"/>
    </source>
</evidence>
<dbReference type="EC" id="3.2.1.22" evidence="3 7"/>
<keyword evidence="7" id="KW-1015">Disulfide bond</keyword>
<dbReference type="InterPro" id="IPR013780">
    <property type="entry name" value="Glyco_hydro_b"/>
</dbReference>
<dbReference type="PRINTS" id="PR00740">
    <property type="entry name" value="GLHYDRLASE27"/>
</dbReference>